<dbReference type="PROSITE" id="PS00036">
    <property type="entry name" value="BZIP_BASIC"/>
    <property type="match status" value="1"/>
</dbReference>
<dbReference type="EMBL" id="JAOAOG010000032">
    <property type="protein sequence ID" value="KAJ6253195.1"/>
    <property type="molecule type" value="Genomic_DNA"/>
</dbReference>
<evidence type="ECO:0000313" key="4">
    <source>
        <dbReference type="Proteomes" id="UP001150062"/>
    </source>
</evidence>
<organism evidence="3 4">
    <name type="scientific">Anaeramoeba flamelloides</name>
    <dbReference type="NCBI Taxonomy" id="1746091"/>
    <lineage>
        <taxon>Eukaryota</taxon>
        <taxon>Metamonada</taxon>
        <taxon>Anaeramoebidae</taxon>
        <taxon>Anaeramoeba</taxon>
    </lineage>
</organism>
<evidence type="ECO:0000259" key="2">
    <source>
        <dbReference type="PROSITE" id="PS50217"/>
    </source>
</evidence>
<keyword evidence="4" id="KW-1185">Reference proteome</keyword>
<dbReference type="Pfam" id="PF00170">
    <property type="entry name" value="bZIP_1"/>
    <property type="match status" value="1"/>
</dbReference>
<evidence type="ECO:0000256" key="1">
    <source>
        <dbReference type="SAM" id="MobiDB-lite"/>
    </source>
</evidence>
<dbReference type="SMART" id="SM00338">
    <property type="entry name" value="BRLZ"/>
    <property type="match status" value="1"/>
</dbReference>
<comment type="caution">
    <text evidence="3">The sequence shown here is derived from an EMBL/GenBank/DDBJ whole genome shotgun (WGS) entry which is preliminary data.</text>
</comment>
<dbReference type="Gene3D" id="1.20.5.170">
    <property type="match status" value="1"/>
</dbReference>
<feature type="region of interest" description="Disordered" evidence="1">
    <location>
        <begin position="108"/>
        <end position="139"/>
    </location>
</feature>
<name>A0ABQ8Z907_9EUKA</name>
<dbReference type="Proteomes" id="UP001150062">
    <property type="component" value="Unassembled WGS sequence"/>
</dbReference>
<dbReference type="InterPro" id="IPR004827">
    <property type="entry name" value="bZIP"/>
</dbReference>
<gene>
    <name evidence="3" type="ORF">M0813_01239</name>
</gene>
<dbReference type="PROSITE" id="PS50217">
    <property type="entry name" value="BZIP"/>
    <property type="match status" value="1"/>
</dbReference>
<dbReference type="SUPFAM" id="SSF57959">
    <property type="entry name" value="Leucine zipper domain"/>
    <property type="match status" value="1"/>
</dbReference>
<accession>A0ABQ8Z907</accession>
<proteinExistence type="predicted"/>
<feature type="domain" description="BZIP" evidence="2">
    <location>
        <begin position="113"/>
        <end position="176"/>
    </location>
</feature>
<evidence type="ECO:0000313" key="3">
    <source>
        <dbReference type="EMBL" id="KAJ6253195.1"/>
    </source>
</evidence>
<reference evidence="3" key="1">
    <citation type="submission" date="2022-08" db="EMBL/GenBank/DDBJ databases">
        <title>Novel sulfate-reducing endosymbionts in the free-living metamonad Anaeramoeba.</title>
        <authorList>
            <person name="Jerlstrom-Hultqvist J."/>
            <person name="Cepicka I."/>
            <person name="Gallot-Lavallee L."/>
            <person name="Salas-Leiva D."/>
            <person name="Curtis B.A."/>
            <person name="Zahonova K."/>
            <person name="Pipaliya S."/>
            <person name="Dacks J."/>
            <person name="Roger A.J."/>
        </authorList>
    </citation>
    <scope>NUCLEOTIDE SEQUENCE</scope>
    <source>
        <strain evidence="3">Schooner1</strain>
    </source>
</reference>
<feature type="region of interest" description="Disordered" evidence="1">
    <location>
        <begin position="25"/>
        <end position="84"/>
    </location>
</feature>
<feature type="compositionally biased region" description="Basic residues" evidence="1">
    <location>
        <begin position="43"/>
        <end position="82"/>
    </location>
</feature>
<feature type="compositionally biased region" description="Polar residues" evidence="1">
    <location>
        <begin position="25"/>
        <end position="37"/>
    </location>
</feature>
<sequence length="242" mass="27779">MNTATTNKKRKLKKRIILKTKQIVNGNSVQKTTTIVVSNKTNPKSKPKAKSKSKSKPKPKSKAKPKTKNKPKTTTKKKRFKRREIEKFQQVGGELVDISGVLTKQQLGKLSEEQKRDRRMLKNRASANRARNKTKSQMSGLNEQAETLEHENTQLTNELENITGGNVKIRDRIRALEEEIQLLRYSANRKRDHSELASLNQPIQQLSEPNFESIPDLNLTDPTVEVGEFEDFFIEQDPYKNN</sequence>
<dbReference type="InterPro" id="IPR046347">
    <property type="entry name" value="bZIP_sf"/>
</dbReference>
<protein>
    <submittedName>
        <fullName evidence="3">X-box binding protein</fullName>
    </submittedName>
</protein>